<feature type="transmembrane region" description="Helical" evidence="1">
    <location>
        <begin position="18"/>
        <end position="38"/>
    </location>
</feature>
<reference evidence="2 3" key="1">
    <citation type="submission" date="2018-07" db="EMBL/GenBank/DDBJ databases">
        <title>Venubactetium sediminum gen. nov., sp. nov., isolated from a marine solar saltern.</title>
        <authorList>
            <person name="Wang S."/>
        </authorList>
    </citation>
    <scope>NUCLEOTIDE SEQUENCE [LARGE SCALE GENOMIC DNA]</scope>
    <source>
        <strain evidence="2 3">WD2A32</strain>
    </source>
</reference>
<keyword evidence="3" id="KW-1185">Reference proteome</keyword>
<dbReference type="Pfam" id="PF11911">
    <property type="entry name" value="DUF3429"/>
    <property type="match status" value="1"/>
</dbReference>
<dbReference type="Proteomes" id="UP000253941">
    <property type="component" value="Unassembled WGS sequence"/>
</dbReference>
<comment type="caution">
    <text evidence="2">The sequence shown here is derived from an EMBL/GenBank/DDBJ whole genome shotgun (WGS) entry which is preliminary data.</text>
</comment>
<dbReference type="PANTHER" id="PTHR15887">
    <property type="entry name" value="TRANSMEMBRANE PROTEIN 69"/>
    <property type="match status" value="1"/>
</dbReference>
<dbReference type="InterPro" id="IPR021836">
    <property type="entry name" value="DUF3429"/>
</dbReference>
<gene>
    <name evidence="2" type="ORF">DRB17_19110</name>
</gene>
<dbReference type="AlphaFoldDB" id="A0A369T5R0"/>
<feature type="transmembrane region" description="Helical" evidence="1">
    <location>
        <begin position="50"/>
        <end position="70"/>
    </location>
</feature>
<proteinExistence type="predicted"/>
<dbReference type="EMBL" id="QPMH01000034">
    <property type="protein sequence ID" value="RDD60242.1"/>
    <property type="molecule type" value="Genomic_DNA"/>
</dbReference>
<accession>A0A369T5R0</accession>
<feature type="transmembrane region" description="Helical" evidence="1">
    <location>
        <begin position="95"/>
        <end position="121"/>
    </location>
</feature>
<organism evidence="2 3">
    <name type="scientific">Ferruginivarius sediminum</name>
    <dbReference type="NCBI Taxonomy" id="2661937"/>
    <lineage>
        <taxon>Bacteria</taxon>
        <taxon>Pseudomonadati</taxon>
        <taxon>Pseudomonadota</taxon>
        <taxon>Alphaproteobacteria</taxon>
        <taxon>Rhodospirillales</taxon>
        <taxon>Rhodospirillaceae</taxon>
        <taxon>Ferruginivarius</taxon>
    </lineage>
</organism>
<evidence type="ECO:0000313" key="3">
    <source>
        <dbReference type="Proteomes" id="UP000253941"/>
    </source>
</evidence>
<protein>
    <submittedName>
        <fullName evidence="2">DUF3429 domain-containing protein</fullName>
    </submittedName>
</protein>
<evidence type="ECO:0000313" key="2">
    <source>
        <dbReference type="EMBL" id="RDD60242.1"/>
    </source>
</evidence>
<feature type="transmembrane region" description="Helical" evidence="1">
    <location>
        <begin position="142"/>
        <end position="160"/>
    </location>
</feature>
<keyword evidence="1" id="KW-1133">Transmembrane helix</keyword>
<dbReference type="PANTHER" id="PTHR15887:SF1">
    <property type="entry name" value="TRANSMEMBRANE PROTEIN 69"/>
    <property type="match status" value="1"/>
</dbReference>
<sequence length="165" mass="17429">MHAQGRGAAGGVPLAASVYGYAGLIPFVACAVAAWLLAPPWNSYAFEFQIRYGATILSFLGAVHWGLALAGTGTGGDARAACTWSRLGWSVAPALVAWISLLMYPVVALTAQILAFAAVFFGDVRAARSGLVPAWYLRLRRPLTAIVIASLGAMLLRVIWRAPMP</sequence>
<name>A0A369T5R0_9PROT</name>
<keyword evidence="1" id="KW-0472">Membrane</keyword>
<evidence type="ECO:0000256" key="1">
    <source>
        <dbReference type="SAM" id="Phobius"/>
    </source>
</evidence>
<keyword evidence="1" id="KW-0812">Transmembrane</keyword>